<evidence type="ECO:0000313" key="10">
    <source>
        <dbReference type="EMBL" id="GAV73032.1"/>
    </source>
</evidence>
<feature type="transmembrane region" description="Helical" evidence="8">
    <location>
        <begin position="80"/>
        <end position="100"/>
    </location>
</feature>
<comment type="caution">
    <text evidence="10">The sequence shown here is derived from an EMBL/GenBank/DDBJ whole genome shotgun (WGS) entry which is preliminary data.</text>
</comment>
<evidence type="ECO:0000256" key="5">
    <source>
        <dbReference type="ARBA" id="ARBA00022989"/>
    </source>
</evidence>
<evidence type="ECO:0000256" key="4">
    <source>
        <dbReference type="ARBA" id="ARBA00022692"/>
    </source>
</evidence>
<dbReference type="PANTHER" id="PTHR13533">
    <property type="entry name" value="N-ACETYLNEURAMINATE 9-O-ACETYLTRANSFERASE"/>
    <property type="match status" value="1"/>
</dbReference>
<keyword evidence="7" id="KW-0325">Glycoprotein</keyword>
<reference evidence="11" key="1">
    <citation type="submission" date="2016-04" db="EMBL/GenBank/DDBJ databases">
        <title>Cephalotus genome sequencing.</title>
        <authorList>
            <person name="Fukushima K."/>
            <person name="Hasebe M."/>
            <person name="Fang X."/>
        </authorList>
    </citation>
    <scope>NUCLEOTIDE SEQUENCE [LARGE SCALE GENOMIC DNA]</scope>
    <source>
        <strain evidence="11">cv. St1</strain>
    </source>
</reference>
<dbReference type="InParanoid" id="A0A1Q3BYR3"/>
<comment type="subcellular location">
    <subcellularLocation>
        <location evidence="1">Membrane</location>
        <topology evidence="1">Multi-pass membrane protein</topology>
    </subcellularLocation>
</comment>
<dbReference type="GO" id="GO:0045492">
    <property type="term" value="P:xylan biosynthetic process"/>
    <property type="evidence" value="ECO:0007669"/>
    <property type="project" value="UniProtKB-ARBA"/>
</dbReference>
<sequence>MRDPTQFQNYLQELVDDSVRKLVRDESNRKLLPKKLWCSLKESEDGETFCEVGWLFDHGCAITSRCIFTTDARLKMMWRLNFLVIFCCIVLNNSYMLYYICPMRTLFTLLVYGAFGIVNKYNEIGAVMAAKFIACFLVVILMWEIPGVFEFVWSPFTFFLGYTDPAKPNVSRLHEWHFCSGLDRYIWIVGMLYAYL</sequence>
<evidence type="ECO:0000256" key="2">
    <source>
        <dbReference type="ARBA" id="ARBA00010666"/>
    </source>
</evidence>
<protein>
    <submittedName>
        <fullName evidence="10">Cas1_AcylT domain-containing protein</fullName>
    </submittedName>
</protein>
<keyword evidence="4 8" id="KW-0812">Transmembrane</keyword>
<dbReference type="OrthoDB" id="1707525at2759"/>
<organism evidence="10 11">
    <name type="scientific">Cephalotus follicularis</name>
    <name type="common">Albany pitcher plant</name>
    <dbReference type="NCBI Taxonomy" id="3775"/>
    <lineage>
        <taxon>Eukaryota</taxon>
        <taxon>Viridiplantae</taxon>
        <taxon>Streptophyta</taxon>
        <taxon>Embryophyta</taxon>
        <taxon>Tracheophyta</taxon>
        <taxon>Spermatophyta</taxon>
        <taxon>Magnoliopsida</taxon>
        <taxon>eudicotyledons</taxon>
        <taxon>Gunneridae</taxon>
        <taxon>Pentapetalae</taxon>
        <taxon>rosids</taxon>
        <taxon>fabids</taxon>
        <taxon>Oxalidales</taxon>
        <taxon>Cephalotaceae</taxon>
        <taxon>Cephalotus</taxon>
    </lineage>
</organism>
<dbReference type="InterPro" id="IPR012419">
    <property type="entry name" value="Cas1_AcylTrans_dom"/>
</dbReference>
<evidence type="ECO:0000259" key="9">
    <source>
        <dbReference type="Pfam" id="PF07779"/>
    </source>
</evidence>
<dbReference type="AlphaFoldDB" id="A0A1Q3BYR3"/>
<evidence type="ECO:0000256" key="8">
    <source>
        <dbReference type="SAM" id="Phobius"/>
    </source>
</evidence>
<feature type="transmembrane region" description="Helical" evidence="8">
    <location>
        <begin position="129"/>
        <end position="149"/>
    </location>
</feature>
<dbReference type="GO" id="GO:0016020">
    <property type="term" value="C:membrane"/>
    <property type="evidence" value="ECO:0007669"/>
    <property type="project" value="UniProtKB-SubCell"/>
</dbReference>
<dbReference type="GO" id="GO:0009834">
    <property type="term" value="P:plant-type secondary cell wall biogenesis"/>
    <property type="evidence" value="ECO:0007669"/>
    <property type="project" value="TreeGrafter"/>
</dbReference>
<evidence type="ECO:0000256" key="7">
    <source>
        <dbReference type="ARBA" id="ARBA00023180"/>
    </source>
</evidence>
<dbReference type="GO" id="GO:0016407">
    <property type="term" value="F:acetyltransferase activity"/>
    <property type="evidence" value="ECO:0007669"/>
    <property type="project" value="TreeGrafter"/>
</dbReference>
<dbReference type="PANTHER" id="PTHR13533:SF48">
    <property type="entry name" value="PROTEIN REDUCED WALL ACETYLATION 2"/>
    <property type="match status" value="1"/>
</dbReference>
<proteinExistence type="inferred from homology"/>
<evidence type="ECO:0000256" key="1">
    <source>
        <dbReference type="ARBA" id="ARBA00004141"/>
    </source>
</evidence>
<accession>A0A1Q3BYR3</accession>
<dbReference type="Proteomes" id="UP000187406">
    <property type="component" value="Unassembled WGS sequence"/>
</dbReference>
<keyword evidence="6 8" id="KW-0472">Membrane</keyword>
<dbReference type="GO" id="GO:0010411">
    <property type="term" value="P:xyloglucan metabolic process"/>
    <property type="evidence" value="ECO:0007669"/>
    <property type="project" value="TreeGrafter"/>
</dbReference>
<dbReference type="EMBL" id="BDDD01001065">
    <property type="protein sequence ID" value="GAV73032.1"/>
    <property type="molecule type" value="Genomic_DNA"/>
</dbReference>
<keyword evidence="3" id="KW-0808">Transferase</keyword>
<keyword evidence="11" id="KW-1185">Reference proteome</keyword>
<feature type="domain" description="Cas1p 10 TM acyl transferase" evidence="9">
    <location>
        <begin position="69"/>
        <end position="195"/>
    </location>
</feature>
<gene>
    <name evidence="10" type="ORF">CFOL_v3_16519</name>
</gene>
<feature type="transmembrane region" description="Helical" evidence="8">
    <location>
        <begin position="106"/>
        <end position="122"/>
    </location>
</feature>
<keyword evidence="5 8" id="KW-1133">Transmembrane helix</keyword>
<comment type="similarity">
    <text evidence="2">Belongs to the PC-esterase family. CASD1 subfamily.</text>
</comment>
<dbReference type="Pfam" id="PF07779">
    <property type="entry name" value="Cas1_AcylT"/>
    <property type="match status" value="1"/>
</dbReference>
<name>A0A1Q3BYR3_CEPFO</name>
<evidence type="ECO:0000256" key="3">
    <source>
        <dbReference type="ARBA" id="ARBA00022679"/>
    </source>
</evidence>
<evidence type="ECO:0000313" key="11">
    <source>
        <dbReference type="Proteomes" id="UP000187406"/>
    </source>
</evidence>
<dbReference type="GO" id="GO:0005794">
    <property type="term" value="C:Golgi apparatus"/>
    <property type="evidence" value="ECO:0007669"/>
    <property type="project" value="UniProtKB-ARBA"/>
</dbReference>
<evidence type="ECO:0000256" key="6">
    <source>
        <dbReference type="ARBA" id="ARBA00023136"/>
    </source>
</evidence>